<evidence type="ECO:0000313" key="2">
    <source>
        <dbReference type="EMBL" id="CAL1583828.1"/>
    </source>
</evidence>
<feature type="compositionally biased region" description="Polar residues" evidence="1">
    <location>
        <begin position="25"/>
        <end position="34"/>
    </location>
</feature>
<gene>
    <name evidence="2" type="ORF">KC01_LOCUS14252</name>
</gene>
<sequence>MCKGLNFSFFVADKIEEAQKELKDPTSSQKGVSDSSRRNVDKSQSLKRKKVVAGNQLKKIPKSPVKKPLQSKLPDSAAQDTPDQTPQCSSSVSNSPTHLHTAPAAKMRTNSASRHYWEDMHNSKGNKLQISPNNSNQNACSVHGVWVARIQDISPDRKVQTKP</sequence>
<protein>
    <submittedName>
        <fullName evidence="2">Uncharacterized protein</fullName>
    </submittedName>
</protein>
<feature type="region of interest" description="Disordered" evidence="1">
    <location>
        <begin position="18"/>
        <end position="110"/>
    </location>
</feature>
<evidence type="ECO:0000313" key="3">
    <source>
        <dbReference type="Proteomes" id="UP001497482"/>
    </source>
</evidence>
<organism evidence="2 3">
    <name type="scientific">Knipowitschia caucasica</name>
    <name type="common">Caucasian dwarf goby</name>
    <name type="synonym">Pomatoschistus caucasicus</name>
    <dbReference type="NCBI Taxonomy" id="637954"/>
    <lineage>
        <taxon>Eukaryota</taxon>
        <taxon>Metazoa</taxon>
        <taxon>Chordata</taxon>
        <taxon>Craniata</taxon>
        <taxon>Vertebrata</taxon>
        <taxon>Euteleostomi</taxon>
        <taxon>Actinopterygii</taxon>
        <taxon>Neopterygii</taxon>
        <taxon>Teleostei</taxon>
        <taxon>Neoteleostei</taxon>
        <taxon>Acanthomorphata</taxon>
        <taxon>Gobiaria</taxon>
        <taxon>Gobiiformes</taxon>
        <taxon>Gobioidei</taxon>
        <taxon>Gobiidae</taxon>
        <taxon>Gobiinae</taxon>
        <taxon>Knipowitschia</taxon>
    </lineage>
</organism>
<evidence type="ECO:0000256" key="1">
    <source>
        <dbReference type="SAM" id="MobiDB-lite"/>
    </source>
</evidence>
<name>A0AAV2K1P3_KNICA</name>
<feature type="compositionally biased region" description="Polar residues" evidence="1">
    <location>
        <begin position="78"/>
        <end position="98"/>
    </location>
</feature>
<proteinExistence type="predicted"/>
<reference evidence="2 3" key="1">
    <citation type="submission" date="2024-04" db="EMBL/GenBank/DDBJ databases">
        <authorList>
            <person name="Waldvogel A.-M."/>
            <person name="Schoenle A."/>
        </authorList>
    </citation>
    <scope>NUCLEOTIDE SEQUENCE [LARGE SCALE GENOMIC DNA]</scope>
</reference>
<accession>A0AAV2K1P3</accession>
<dbReference type="AlphaFoldDB" id="A0AAV2K1P3"/>
<dbReference type="EMBL" id="OZ035838">
    <property type="protein sequence ID" value="CAL1583828.1"/>
    <property type="molecule type" value="Genomic_DNA"/>
</dbReference>
<keyword evidence="3" id="KW-1185">Reference proteome</keyword>
<dbReference type="Proteomes" id="UP001497482">
    <property type="component" value="Chromosome 16"/>
</dbReference>